<keyword evidence="1" id="KW-0472">Membrane</keyword>
<reference evidence="2 3" key="1">
    <citation type="submission" date="2015-12" db="EMBL/GenBank/DDBJ databases">
        <title>Draft genome sequence of Moniliophthora roreri, the causal agent of frosty pod rot of cacao.</title>
        <authorList>
            <person name="Aime M.C."/>
            <person name="Diaz-Valderrama J.R."/>
            <person name="Kijpornyongpan T."/>
            <person name="Phillips-Mora W."/>
        </authorList>
    </citation>
    <scope>NUCLEOTIDE SEQUENCE [LARGE SCALE GENOMIC DNA]</scope>
    <source>
        <strain evidence="2 3">MCA 2952</strain>
    </source>
</reference>
<evidence type="ECO:0000256" key="1">
    <source>
        <dbReference type="SAM" id="Phobius"/>
    </source>
</evidence>
<proteinExistence type="predicted"/>
<protein>
    <submittedName>
        <fullName evidence="2">Uncharacterized protein</fullName>
    </submittedName>
</protein>
<feature type="transmembrane region" description="Helical" evidence="1">
    <location>
        <begin position="195"/>
        <end position="217"/>
    </location>
</feature>
<evidence type="ECO:0000313" key="2">
    <source>
        <dbReference type="EMBL" id="KTB28003.1"/>
    </source>
</evidence>
<comment type="caution">
    <text evidence="2">The sequence shown here is derived from an EMBL/GenBank/DDBJ whole genome shotgun (WGS) entry which is preliminary data.</text>
</comment>
<feature type="transmembrane region" description="Helical" evidence="1">
    <location>
        <begin position="72"/>
        <end position="97"/>
    </location>
</feature>
<keyword evidence="1" id="KW-1133">Transmembrane helix</keyword>
<dbReference type="Proteomes" id="UP000054988">
    <property type="component" value="Unassembled WGS sequence"/>
</dbReference>
<sequence>MVVFDEAQQATMFFTWTKNQDWASFLAYLQHDNVKTITGGVETVLSLCLVITADLMLLHCCYVIWSSSKWIAFPFIFVISSLAICEIVASAFGIIGVSNITDPAKRQLFLQGNTIDTAFWLANMGVNFILTLLTAGRIWWITREAQKHMGPAIKSKYNMIVAIILESGILYPIFITISAVYELLGDPHGSGLAPFLFWVVAYQFAGIAPTLIIIWAAGGKAIEHTSMNQVVSSLHFANGAGPGSGNFDTRLHVQTVDIEARPSVEGIQSSGVEKAI</sequence>
<organism evidence="2 3">
    <name type="scientific">Moniliophthora roreri</name>
    <name type="common">Frosty pod rot fungus</name>
    <name type="synonym">Monilia roreri</name>
    <dbReference type="NCBI Taxonomy" id="221103"/>
    <lineage>
        <taxon>Eukaryota</taxon>
        <taxon>Fungi</taxon>
        <taxon>Dikarya</taxon>
        <taxon>Basidiomycota</taxon>
        <taxon>Agaricomycotina</taxon>
        <taxon>Agaricomycetes</taxon>
        <taxon>Agaricomycetidae</taxon>
        <taxon>Agaricales</taxon>
        <taxon>Marasmiineae</taxon>
        <taxon>Marasmiaceae</taxon>
        <taxon>Moniliophthora</taxon>
    </lineage>
</organism>
<accession>A0A0W0EVA0</accession>
<feature type="transmembrane region" description="Helical" evidence="1">
    <location>
        <begin position="44"/>
        <end position="65"/>
    </location>
</feature>
<evidence type="ECO:0000313" key="3">
    <source>
        <dbReference type="Proteomes" id="UP000054988"/>
    </source>
</evidence>
<gene>
    <name evidence="2" type="ORF">WG66_19423</name>
</gene>
<feature type="transmembrane region" description="Helical" evidence="1">
    <location>
        <begin position="117"/>
        <end position="140"/>
    </location>
</feature>
<keyword evidence="1" id="KW-0812">Transmembrane</keyword>
<dbReference type="AlphaFoldDB" id="A0A0W0EVA0"/>
<feature type="transmembrane region" description="Helical" evidence="1">
    <location>
        <begin position="160"/>
        <end position="183"/>
    </location>
</feature>
<dbReference type="EMBL" id="LATX01002508">
    <property type="protein sequence ID" value="KTB28003.1"/>
    <property type="molecule type" value="Genomic_DNA"/>
</dbReference>
<name>A0A0W0EVA0_MONRR</name>